<dbReference type="Proteomes" id="UP001174867">
    <property type="component" value="Unassembled WGS sequence"/>
</dbReference>
<name>A0ABT8PV88_9ENTR</name>
<evidence type="ECO:0000313" key="1">
    <source>
        <dbReference type="EMBL" id="MDN8600271.1"/>
    </source>
</evidence>
<proteinExistence type="predicted"/>
<keyword evidence="2" id="KW-1185">Reference proteome</keyword>
<evidence type="ECO:0000313" key="2">
    <source>
        <dbReference type="Proteomes" id="UP001174867"/>
    </source>
</evidence>
<dbReference type="RefSeq" id="WP_301699274.1">
    <property type="nucleotide sequence ID" value="NZ_JAUJYW010000005.1"/>
</dbReference>
<gene>
    <name evidence="1" type="ORF">Q0A17_12745</name>
</gene>
<dbReference type="EMBL" id="JAUJYW010000005">
    <property type="protein sequence ID" value="MDN8600271.1"/>
    <property type="molecule type" value="Genomic_DNA"/>
</dbReference>
<accession>A0ABT8PV88</accession>
<dbReference type="InterPro" id="IPR008799">
    <property type="entry name" value="Pseudomon_AvrD"/>
</dbReference>
<dbReference type="Pfam" id="PF05655">
    <property type="entry name" value="AvrD"/>
    <property type="match status" value="1"/>
</dbReference>
<comment type="caution">
    <text evidence="1">The sequence shown here is derived from an EMBL/GenBank/DDBJ whole genome shotgun (WGS) entry which is preliminary data.</text>
</comment>
<reference evidence="1 2" key="1">
    <citation type="submission" date="2023-07" db="EMBL/GenBank/DDBJ databases">
        <title>Citrobacter selenititolerans sp. nov., isolated from seleniferous soil.</title>
        <authorList>
            <person name="Zhang S."/>
            <person name="Li K."/>
            <person name="Peng J."/>
            <person name="Wang H."/>
            <person name="Sun J."/>
            <person name="Guo Y."/>
        </authorList>
    </citation>
    <scope>NUCLEOTIDE SEQUENCE [LARGE SCALE GENOMIC DNA]</scope>
    <source>
        <strain evidence="1 2">S2-9</strain>
    </source>
</reference>
<sequence>MTTMQSFSSINDILGPSEKRFFSSGYRRSEHCISNLVLCASGKRQYCFEAVASISYPHDWSMKSHAMDVKPHLSTIDMLILAINMIESYLVCCFSLNPADVQNIRFGEIAIHAGTKPQENLNDIPITVKLRRSEPKVDDPSRIISTYECSAGRMRAICQVEHPCGENNSGEFRYSSINDIWDGFSNRYYDTGYKEQRHVLSDVKLDMDNLTADSNVEVVINNNSTHDIRSGTASYIDVFVTCSQLAQALLYSLDGLTRNETSTLWMIRTNLSEVDKYYEHEERANVNISSNQLITLGGNKWRNVDIVGTYGGKVAKITFAHALPSTIS</sequence>
<organism evidence="1 2">
    <name type="scientific">Citrobacter enshiensis</name>
    <dbReference type="NCBI Taxonomy" id="2971264"/>
    <lineage>
        <taxon>Bacteria</taxon>
        <taxon>Pseudomonadati</taxon>
        <taxon>Pseudomonadota</taxon>
        <taxon>Gammaproteobacteria</taxon>
        <taxon>Enterobacterales</taxon>
        <taxon>Enterobacteriaceae</taxon>
        <taxon>Citrobacter</taxon>
    </lineage>
</organism>
<protein>
    <submittedName>
        <fullName evidence="1">AvrD family protein</fullName>
    </submittedName>
</protein>